<dbReference type="Proteomes" id="UP000076765">
    <property type="component" value="Chromosome"/>
</dbReference>
<dbReference type="STRING" id="29433.MOVS_09200"/>
<dbReference type="RefSeq" id="WP_063514674.1">
    <property type="nucleotide sequence ID" value="NZ_CP011158.1"/>
</dbReference>
<proteinExistence type="predicted"/>
<dbReference type="AlphaFoldDB" id="A0A378PMD0"/>
<dbReference type="InterPro" id="IPR006914">
    <property type="entry name" value="VENN_dom"/>
</dbReference>
<name>A0A378PMD0_9GAMM</name>
<comment type="subcellular location">
    <subcellularLocation>
        <location evidence="1">Target cell</location>
        <location evidence="1">Target cell cytoplasm</location>
    </subcellularLocation>
</comment>
<keyword evidence="2" id="KW-0800">Toxin</keyword>
<evidence type="ECO:0000259" key="5">
    <source>
        <dbReference type="Pfam" id="PF04829"/>
    </source>
</evidence>
<reference evidence="7 9" key="2">
    <citation type="submission" date="2018-06" db="EMBL/GenBank/DDBJ databases">
        <authorList>
            <consortium name="Pathogen Informatics"/>
            <person name="Doyle S."/>
        </authorList>
    </citation>
    <scope>NUCLEOTIDE SEQUENCE [LARGE SCALE GENOMIC DNA]</scope>
    <source>
        <strain evidence="7 9">NCTC11227</strain>
    </source>
</reference>
<evidence type="ECO:0000256" key="4">
    <source>
        <dbReference type="ARBA" id="ARBA00023026"/>
    </source>
</evidence>
<reference evidence="6 8" key="1">
    <citation type="submission" date="2015-04" db="EMBL/GenBank/DDBJ databases">
        <authorList>
            <person name="Calcutt M.J."/>
            <person name="Foecking M.F."/>
        </authorList>
    </citation>
    <scope>NUCLEOTIDE SEQUENCE [LARGE SCALE GENOMIC DNA]</scope>
    <source>
        <strain evidence="6 8">199/55</strain>
    </source>
</reference>
<keyword evidence="8" id="KW-1185">Reference proteome</keyword>
<evidence type="ECO:0000313" key="7">
    <source>
        <dbReference type="EMBL" id="STY87892.1"/>
    </source>
</evidence>
<evidence type="ECO:0000256" key="2">
    <source>
        <dbReference type="ARBA" id="ARBA00022656"/>
    </source>
</evidence>
<dbReference type="EMBL" id="UGPW01000001">
    <property type="protein sequence ID" value="STY87892.1"/>
    <property type="molecule type" value="Genomic_DNA"/>
</dbReference>
<evidence type="ECO:0000313" key="8">
    <source>
        <dbReference type="Proteomes" id="UP000076765"/>
    </source>
</evidence>
<protein>
    <submittedName>
        <fullName evidence="7">Possible hemagglutinin (DUF638)</fullName>
    </submittedName>
</protein>
<evidence type="ECO:0000256" key="3">
    <source>
        <dbReference type="ARBA" id="ARBA00022913"/>
    </source>
</evidence>
<dbReference type="GO" id="GO:0090729">
    <property type="term" value="F:toxin activity"/>
    <property type="evidence" value="ECO:0007669"/>
    <property type="project" value="UniProtKB-KW"/>
</dbReference>
<keyword evidence="3" id="KW-1266">Target cell cytoplasm</keyword>
<sequence length="302" mass="33672">MAELASTTNYFYADDEEKIQLYAQLAGSVVTAYTGYDVDIATKSVKVAVENNNLRLLSSTGKILAKVYRGYKKLGKKATSNDIVRLLKEQGADELIGIAGDLYTVFGKGHSSSDRLIAAIDLVIGADFNNKGKTEIARKSAEITSSFRKHDKYALSLATINKTDFTKLNYRQIQVIFDNMSPKEFAQLWSNAQAQSKIVSVLRKPGGYHEWMMVAKADKFQRWDVRADEVWSYRTKIKNLTWIIPKDLPSGGQKGAHGGKGSGAFHYELGVLIDNSRNLQEFRAGLIKLGQRWSIPNIPLPK</sequence>
<feature type="domain" description="VENN motif-containing" evidence="5">
    <location>
        <begin position="14"/>
        <end position="55"/>
    </location>
</feature>
<organism evidence="7 9">
    <name type="scientific">Moraxella ovis</name>
    <dbReference type="NCBI Taxonomy" id="29433"/>
    <lineage>
        <taxon>Bacteria</taxon>
        <taxon>Pseudomonadati</taxon>
        <taxon>Pseudomonadota</taxon>
        <taxon>Gammaproteobacteria</taxon>
        <taxon>Moraxellales</taxon>
        <taxon>Moraxellaceae</taxon>
        <taxon>Moraxella</taxon>
    </lineage>
</organism>
<evidence type="ECO:0000313" key="9">
    <source>
        <dbReference type="Proteomes" id="UP000255102"/>
    </source>
</evidence>
<accession>A0A378PMD0</accession>
<dbReference type="KEGG" id="moi:MOVS_09200"/>
<dbReference type="Proteomes" id="UP000255102">
    <property type="component" value="Unassembled WGS sequence"/>
</dbReference>
<evidence type="ECO:0000256" key="1">
    <source>
        <dbReference type="ARBA" id="ARBA00004219"/>
    </source>
</evidence>
<evidence type="ECO:0000313" key="6">
    <source>
        <dbReference type="EMBL" id="ANB92119.1"/>
    </source>
</evidence>
<dbReference type="EMBL" id="CP011158">
    <property type="protein sequence ID" value="ANB92119.1"/>
    <property type="molecule type" value="Genomic_DNA"/>
</dbReference>
<dbReference type="Pfam" id="PF04829">
    <property type="entry name" value="PT-VENN"/>
    <property type="match status" value="1"/>
</dbReference>
<gene>
    <name evidence="6" type="ORF">MOVS_09200</name>
    <name evidence="7" type="ORF">NCTC11227_01919</name>
</gene>
<keyword evidence="4" id="KW-0843">Virulence</keyword>